<dbReference type="EMBL" id="JAHRIP010081909">
    <property type="protein sequence ID" value="MEQ2313078.1"/>
    <property type="molecule type" value="Genomic_DNA"/>
</dbReference>
<sequence>HLKNLLQAWILNACSPGDLSTPINWRIIRYVPDYLCHKHPLYILFSGVFSVCGSDLLQTK</sequence>
<feature type="non-terminal residue" evidence="1">
    <location>
        <position position="1"/>
    </location>
</feature>
<accession>A0ABV1A3E5</accession>
<comment type="caution">
    <text evidence="1">The sequence shown here is derived from an EMBL/GenBank/DDBJ whole genome shotgun (WGS) entry which is preliminary data.</text>
</comment>
<evidence type="ECO:0000313" key="2">
    <source>
        <dbReference type="Proteomes" id="UP001469553"/>
    </source>
</evidence>
<proteinExistence type="predicted"/>
<evidence type="ECO:0000313" key="1">
    <source>
        <dbReference type="EMBL" id="MEQ2313078.1"/>
    </source>
</evidence>
<organism evidence="1 2">
    <name type="scientific">Ameca splendens</name>
    <dbReference type="NCBI Taxonomy" id="208324"/>
    <lineage>
        <taxon>Eukaryota</taxon>
        <taxon>Metazoa</taxon>
        <taxon>Chordata</taxon>
        <taxon>Craniata</taxon>
        <taxon>Vertebrata</taxon>
        <taxon>Euteleostomi</taxon>
        <taxon>Actinopterygii</taxon>
        <taxon>Neopterygii</taxon>
        <taxon>Teleostei</taxon>
        <taxon>Neoteleostei</taxon>
        <taxon>Acanthomorphata</taxon>
        <taxon>Ovalentaria</taxon>
        <taxon>Atherinomorphae</taxon>
        <taxon>Cyprinodontiformes</taxon>
        <taxon>Goodeidae</taxon>
        <taxon>Ameca</taxon>
    </lineage>
</organism>
<dbReference type="Proteomes" id="UP001469553">
    <property type="component" value="Unassembled WGS sequence"/>
</dbReference>
<reference evidence="1 2" key="1">
    <citation type="submission" date="2021-06" db="EMBL/GenBank/DDBJ databases">
        <authorList>
            <person name="Palmer J.M."/>
        </authorList>
    </citation>
    <scope>NUCLEOTIDE SEQUENCE [LARGE SCALE GENOMIC DNA]</scope>
    <source>
        <strain evidence="1 2">AS_MEX2019</strain>
        <tissue evidence="1">Muscle</tissue>
    </source>
</reference>
<name>A0ABV1A3E5_9TELE</name>
<gene>
    <name evidence="1" type="ORF">AMECASPLE_037916</name>
</gene>
<protein>
    <submittedName>
        <fullName evidence="1">Uncharacterized protein</fullName>
    </submittedName>
</protein>
<keyword evidence="2" id="KW-1185">Reference proteome</keyword>